<sequence>MDRLCGSGELGSKFWDSNLSIYTNTPDLTPCFQNSLLAWVPCIYLWAALPCYLFYLRHHQLGYIVLSRLSRLKTALGVLLWCISWVDLFYSFHGLIHGSTPAPVFFVTPLVVGITMLLATLLIQYERLRGVQSSGVLIIFWFLCVICAIIPFRSKILSAVAEGKILDPFRFTTFYIYFALVLCALILSCFKEKPPLFSPENNDTNPCPEASAGFFSRLSFWWFTKLAILGYRRPLEERDLWSLSEEDCSHKVVQRLQEAWQREKNQASGLLKAKRKLRPHPRCLLLPIPILPARPSLAYGLLEPAVEPKTPGEDEVLLRTRPKAKQPSFLWALVRTFTSSLLMGACFKLIQDLLSFINPQLLRLNPGILIRFISDPTAPTWWGFLLAGLMFVTSTMQTLILHQYHHCIFVMALRFRTAIIGVIYRKALVITNSVKRESTVGEMVNLMSVDAQRFMDVSPFINLLWSAPLQVILAIYFLWQILGPSVLAGVAVIVLLIPLNGAVSVKMKTYQVQQMKFKDSRIKLMSEILNGIKVLKLYAWEPSFLEQVEGIRQSELQLLRKGAYLQAISTFIWICTPFLVTLMTLGVYVCVDENNVLDAEKAFVSLSLFNILKMPLNMLPQLISGLTQTSVSLKRIQDFLNQDELDPQCVERKIISPGHAITIQNGTFTWAQDLPPALHSLNIQIPKGALVAVVGPVGCGKSSLVSALLGEMEKLEGAVSVKGSVAYVPQQAWIQNCTLQENVLFGQPMKPKRYQQALETCALLADLDVLPGGDQTEIGEKGINLSGGQRQRVSLARAVYSDADIFLLDDPLSAVDSHVAKHIFDQVIGPEGVLAGKTRVLVTHGISFLPQTDFIIVLADGQVSEMGHYSALLQHNGSFANFLRNYAPDEDKEDGEAAALQNANEEVLLLEDTLSTHTDLTDNEPAIYEVRKQFMRDELLVKLSVYWDYAKSVGFCTTVFICLLYAGQSAAAIGANVWLSDWSNDAMEPGQQNNTSMRLGVYAALGLLQGLLVMLSAFTMVIGAIQAARLLHEALLHNKMRSPQSFFDTTPSGRILNRFSKDIYVIDEVLAPTILMLFNSFFTSISTIVVIVASTPLFIVVVLPLAVLYAFVQRFYVATSRQLKRLESISRSPIFSHFSETVTGTSVIRAYGRVQDFMVLSDTKVDNNQKSSYPYIASNRWLGVRVEFVGNCVVLFAALFAVIGRNSLNPGLVGLSVSYALQVTLALNWMIRMISDLESNIIAVERVKEYSSTETEESSSSTSIISHDCKSVCGTAPSFPCGLASVAYRLASPSRRAPWVVESSRPPEGWPTRGVVEFRNYSVRYRPGLELVLKNLTLHVQGGEKVGIVGRTGAGKSSMTLCLFRILEAAEGEIFIDGLNVAHIGLHDLRSQLTIIPQDPVLFSGTLRINLDPFGRYSEEDIWRALELSHLNTFVSSQPAGLDFQCAEGGDNLSVGQRQLLCLARALLRKSRVLVLDEATAAIDLETDDLIQGTIRTQFEDCTVLTIAHRLNTIMDYDRVLVLDKGVVAEFDSPVNLIAAGGIFYGMAKDAGLA</sequence>
<dbReference type="PANTHER" id="PTHR24223:SF405">
    <property type="entry name" value="ATP-BINDING CASSETTE SUB-FAMILY C MEMBER 3"/>
    <property type="match status" value="1"/>
</dbReference>
<keyword evidence="20" id="KW-1185">Reference proteome</keyword>
<dbReference type="InterPro" id="IPR017871">
    <property type="entry name" value="ABC_transporter-like_CS"/>
</dbReference>
<dbReference type="Gene3D" id="1.20.1560.10">
    <property type="entry name" value="ABC transporter type 1, transmembrane domain"/>
    <property type="match status" value="2"/>
</dbReference>
<dbReference type="Pfam" id="PF24357">
    <property type="entry name" value="TMD0_ABC"/>
    <property type="match status" value="1"/>
</dbReference>
<evidence type="ECO:0000256" key="9">
    <source>
        <dbReference type="ARBA" id="ARBA00022967"/>
    </source>
</evidence>
<evidence type="ECO:0000256" key="16">
    <source>
        <dbReference type="SAM" id="Phobius"/>
    </source>
</evidence>
<protein>
    <recommendedName>
        <fullName evidence="12">ABC-type glutathione-S-conjugate transporter</fullName>
        <ecNumber evidence="12">7.6.2.3</ecNumber>
    </recommendedName>
</protein>
<dbReference type="PROSITE" id="PS50929">
    <property type="entry name" value="ABC_TM1F"/>
    <property type="match status" value="2"/>
</dbReference>
<comment type="subcellular location">
    <subcellularLocation>
        <location evidence="1">Cell membrane</location>
        <topology evidence="1">Multi-pass membrane protein</topology>
    </subcellularLocation>
</comment>
<feature type="transmembrane region" description="Helical" evidence="16">
    <location>
        <begin position="381"/>
        <end position="401"/>
    </location>
</feature>
<comment type="catalytic activity">
    <reaction evidence="13">
        <text>leukotriene C4(in) + ATP + H2O = leukotriene C4(out) + ADP + phosphate + H(+)</text>
        <dbReference type="Rhea" id="RHEA:38963"/>
        <dbReference type="ChEBI" id="CHEBI:15377"/>
        <dbReference type="ChEBI" id="CHEBI:15378"/>
        <dbReference type="ChEBI" id="CHEBI:30616"/>
        <dbReference type="ChEBI" id="CHEBI:43474"/>
        <dbReference type="ChEBI" id="CHEBI:57973"/>
        <dbReference type="ChEBI" id="CHEBI:456216"/>
    </reaction>
    <physiologicalReaction direction="left-to-right" evidence="13">
        <dbReference type="Rhea" id="RHEA:38964"/>
    </physiologicalReaction>
</comment>
<dbReference type="InterPro" id="IPR003593">
    <property type="entry name" value="AAA+_ATPase"/>
</dbReference>
<feature type="transmembrane region" description="Helical" evidence="16">
    <location>
        <begin position="135"/>
        <end position="154"/>
    </location>
</feature>
<evidence type="ECO:0000256" key="15">
    <source>
        <dbReference type="ARBA" id="ARBA00048007"/>
    </source>
</evidence>
<evidence type="ECO:0000313" key="20">
    <source>
        <dbReference type="Proteomes" id="UP001623349"/>
    </source>
</evidence>
<comment type="caution">
    <text evidence="19">The sequence shown here is derived from an EMBL/GenBank/DDBJ whole genome shotgun (WGS) entry which is preliminary data.</text>
</comment>
<comment type="catalytic activity">
    <reaction evidence="14">
        <text>17beta-estradiol 17-O-(beta-D-glucuronate)(in) + ATP + H2O = 17beta-estradiol 17-O-(beta-D-glucuronate)(out) + ADP + phosphate + H(+)</text>
        <dbReference type="Rhea" id="RHEA:60128"/>
        <dbReference type="ChEBI" id="CHEBI:15377"/>
        <dbReference type="ChEBI" id="CHEBI:15378"/>
        <dbReference type="ChEBI" id="CHEBI:30616"/>
        <dbReference type="ChEBI" id="CHEBI:43474"/>
        <dbReference type="ChEBI" id="CHEBI:82961"/>
        <dbReference type="ChEBI" id="CHEBI:456216"/>
    </reaction>
    <physiologicalReaction direction="left-to-right" evidence="14">
        <dbReference type="Rhea" id="RHEA:60129"/>
    </physiologicalReaction>
</comment>
<dbReference type="SUPFAM" id="SSF52540">
    <property type="entry name" value="P-loop containing nucleoside triphosphate hydrolases"/>
    <property type="match status" value="2"/>
</dbReference>
<dbReference type="EMBL" id="BAAFST010000011">
    <property type="protein sequence ID" value="GAB1296677.1"/>
    <property type="molecule type" value="Genomic_DNA"/>
</dbReference>
<dbReference type="PROSITE" id="PS50893">
    <property type="entry name" value="ABC_TRANSPORTER_2"/>
    <property type="match status" value="2"/>
</dbReference>
<dbReference type="CDD" id="cd03250">
    <property type="entry name" value="ABCC_MRP_domain1"/>
    <property type="match status" value="1"/>
</dbReference>
<dbReference type="Pfam" id="PF00005">
    <property type="entry name" value="ABC_tran"/>
    <property type="match status" value="2"/>
</dbReference>
<dbReference type="PANTHER" id="PTHR24223">
    <property type="entry name" value="ATP-BINDING CASSETTE SUB-FAMILY C"/>
    <property type="match status" value="1"/>
</dbReference>
<feature type="transmembrane region" description="Helical" evidence="16">
    <location>
        <begin position="460"/>
        <end position="479"/>
    </location>
</feature>
<feature type="transmembrane region" description="Helical" evidence="16">
    <location>
        <begin position="485"/>
        <end position="503"/>
    </location>
</feature>
<feature type="transmembrane region" description="Helical" evidence="16">
    <location>
        <begin position="102"/>
        <end position="123"/>
    </location>
</feature>
<feature type="transmembrane region" description="Helical" evidence="16">
    <location>
        <begin position="563"/>
        <end position="591"/>
    </location>
</feature>
<feature type="transmembrane region" description="Helical" evidence="16">
    <location>
        <begin position="36"/>
        <end position="55"/>
    </location>
</feature>
<keyword evidence="4" id="KW-1003">Cell membrane</keyword>
<keyword evidence="11 16" id="KW-0472">Membrane</keyword>
<keyword evidence="5 16" id="KW-0812">Transmembrane</keyword>
<keyword evidence="6" id="KW-0677">Repeat</keyword>
<feature type="transmembrane region" description="Helical" evidence="16">
    <location>
        <begin position="174"/>
        <end position="190"/>
    </location>
</feature>
<keyword evidence="10 16" id="KW-1133">Transmembrane helix</keyword>
<dbReference type="InterPro" id="IPR003439">
    <property type="entry name" value="ABC_transporter-like_ATP-bd"/>
</dbReference>
<feature type="transmembrane region" description="Helical" evidence="16">
    <location>
        <begin position="952"/>
        <end position="979"/>
    </location>
</feature>
<dbReference type="CDD" id="cd18595">
    <property type="entry name" value="ABC_6TM_MRP1_2_3_6_D1_like"/>
    <property type="match status" value="1"/>
</dbReference>
<dbReference type="InterPro" id="IPR050173">
    <property type="entry name" value="ABC_transporter_C-like"/>
</dbReference>
<evidence type="ECO:0000256" key="13">
    <source>
        <dbReference type="ARBA" id="ARBA00047523"/>
    </source>
</evidence>
<evidence type="ECO:0000259" key="17">
    <source>
        <dbReference type="PROSITE" id="PS50893"/>
    </source>
</evidence>
<dbReference type="InterPro" id="IPR011527">
    <property type="entry name" value="ABC1_TM_dom"/>
</dbReference>
<gene>
    <name evidence="19" type="ORF">APTSU1_001191200</name>
</gene>
<evidence type="ECO:0000259" key="18">
    <source>
        <dbReference type="PROSITE" id="PS50929"/>
    </source>
</evidence>
<feature type="transmembrane region" description="Helical" evidence="16">
    <location>
        <begin position="999"/>
        <end position="1031"/>
    </location>
</feature>
<dbReference type="PROSITE" id="PS00211">
    <property type="entry name" value="ABC_TRANSPORTER_1"/>
    <property type="match status" value="2"/>
</dbReference>
<dbReference type="InterPro" id="IPR027417">
    <property type="entry name" value="P-loop_NTPase"/>
</dbReference>
<dbReference type="Pfam" id="PF00664">
    <property type="entry name" value="ABC_membrane"/>
    <property type="match status" value="2"/>
</dbReference>
<keyword evidence="3" id="KW-0813">Transport</keyword>
<evidence type="ECO:0000256" key="2">
    <source>
        <dbReference type="ARBA" id="ARBA00009726"/>
    </source>
</evidence>
<keyword evidence="7" id="KW-0547">Nucleotide-binding</keyword>
<dbReference type="CDD" id="cd18603">
    <property type="entry name" value="ABC_6TM_MRP1_2_3_6_D2_like"/>
    <property type="match status" value="1"/>
</dbReference>
<feature type="domain" description="ABC transporter" evidence="17">
    <location>
        <begin position="1318"/>
        <end position="1550"/>
    </location>
</feature>
<dbReference type="InterPro" id="IPR056227">
    <property type="entry name" value="TMD0_ABC"/>
</dbReference>
<evidence type="ECO:0000256" key="7">
    <source>
        <dbReference type="ARBA" id="ARBA00022741"/>
    </source>
</evidence>
<feature type="transmembrane region" description="Helical" evidence="16">
    <location>
        <begin position="329"/>
        <end position="350"/>
    </location>
</feature>
<feature type="transmembrane region" description="Helical" evidence="16">
    <location>
        <begin position="1088"/>
        <end position="1112"/>
    </location>
</feature>
<dbReference type="EC" id="7.6.2.3" evidence="12"/>
<organism evidence="19 20">
    <name type="scientific">Apodemus speciosus</name>
    <name type="common">Large Japanese field mouse</name>
    <dbReference type="NCBI Taxonomy" id="105296"/>
    <lineage>
        <taxon>Eukaryota</taxon>
        <taxon>Metazoa</taxon>
        <taxon>Chordata</taxon>
        <taxon>Craniata</taxon>
        <taxon>Vertebrata</taxon>
        <taxon>Euteleostomi</taxon>
        <taxon>Mammalia</taxon>
        <taxon>Eutheria</taxon>
        <taxon>Euarchontoglires</taxon>
        <taxon>Glires</taxon>
        <taxon>Rodentia</taxon>
        <taxon>Myomorpha</taxon>
        <taxon>Muroidea</taxon>
        <taxon>Muridae</taxon>
        <taxon>Murinae</taxon>
        <taxon>Apodemus</taxon>
    </lineage>
</organism>
<dbReference type="Gene3D" id="3.40.50.300">
    <property type="entry name" value="P-loop containing nucleotide triphosphate hydrolases"/>
    <property type="match status" value="2"/>
</dbReference>
<dbReference type="CDD" id="cd03244">
    <property type="entry name" value="ABCC_MRP_domain2"/>
    <property type="match status" value="1"/>
</dbReference>
<evidence type="ECO:0000313" key="19">
    <source>
        <dbReference type="EMBL" id="GAB1296677.1"/>
    </source>
</evidence>
<evidence type="ECO:0000256" key="6">
    <source>
        <dbReference type="ARBA" id="ARBA00022737"/>
    </source>
</evidence>
<evidence type="ECO:0000256" key="12">
    <source>
        <dbReference type="ARBA" id="ARBA00024220"/>
    </source>
</evidence>
<keyword evidence="9" id="KW-1278">Translocase</keyword>
<feature type="domain" description="ABC transmembrane type-1" evidence="18">
    <location>
        <begin position="959"/>
        <end position="1239"/>
    </location>
</feature>
<feature type="domain" description="ABC transporter" evidence="17">
    <location>
        <begin position="661"/>
        <end position="885"/>
    </location>
</feature>
<proteinExistence type="inferred from homology"/>
<evidence type="ECO:0000256" key="5">
    <source>
        <dbReference type="ARBA" id="ARBA00022692"/>
    </source>
</evidence>
<evidence type="ECO:0000256" key="14">
    <source>
        <dbReference type="ARBA" id="ARBA00047576"/>
    </source>
</evidence>
<dbReference type="Proteomes" id="UP001623349">
    <property type="component" value="Unassembled WGS sequence"/>
</dbReference>
<feature type="transmembrane region" description="Helical" evidence="16">
    <location>
        <begin position="1188"/>
        <end position="1205"/>
    </location>
</feature>
<evidence type="ECO:0000256" key="11">
    <source>
        <dbReference type="ARBA" id="ARBA00023136"/>
    </source>
</evidence>
<feature type="transmembrane region" description="Helical" evidence="16">
    <location>
        <begin position="76"/>
        <end position="96"/>
    </location>
</feature>
<name>A0ABQ0FBP2_APOSI</name>
<feature type="domain" description="ABC transmembrane type-1" evidence="18">
    <location>
        <begin position="367"/>
        <end position="628"/>
    </location>
</feature>
<keyword evidence="8 19" id="KW-0067">ATP-binding</keyword>
<dbReference type="GO" id="GO:0005524">
    <property type="term" value="F:ATP binding"/>
    <property type="evidence" value="ECO:0007669"/>
    <property type="project" value="UniProtKB-KW"/>
</dbReference>
<evidence type="ECO:0000256" key="3">
    <source>
        <dbReference type="ARBA" id="ARBA00022448"/>
    </source>
</evidence>
<comment type="catalytic activity">
    <reaction evidence="15">
        <text>an S-substituted glutathione(in) + ATP + H2O = an S-substituted glutathione(out) + ADP + phosphate + H(+)</text>
        <dbReference type="Rhea" id="RHEA:19121"/>
        <dbReference type="ChEBI" id="CHEBI:15377"/>
        <dbReference type="ChEBI" id="CHEBI:15378"/>
        <dbReference type="ChEBI" id="CHEBI:30616"/>
        <dbReference type="ChEBI" id="CHEBI:43474"/>
        <dbReference type="ChEBI" id="CHEBI:90779"/>
        <dbReference type="ChEBI" id="CHEBI:456216"/>
        <dbReference type="EC" id="7.6.2.3"/>
    </reaction>
    <physiologicalReaction direction="left-to-right" evidence="15">
        <dbReference type="Rhea" id="RHEA:19122"/>
    </physiologicalReaction>
</comment>
<evidence type="ECO:0000256" key="8">
    <source>
        <dbReference type="ARBA" id="ARBA00022840"/>
    </source>
</evidence>
<evidence type="ECO:0000256" key="1">
    <source>
        <dbReference type="ARBA" id="ARBA00004651"/>
    </source>
</evidence>
<dbReference type="NCBIfam" id="TIGR00957">
    <property type="entry name" value="MRP_assoc_pro"/>
    <property type="match status" value="1"/>
</dbReference>
<reference evidence="19 20" key="1">
    <citation type="submission" date="2024-08" db="EMBL/GenBank/DDBJ databases">
        <title>The draft genome of Apodemus speciosus.</title>
        <authorList>
            <person name="Nabeshima K."/>
            <person name="Suzuki S."/>
            <person name="Onuma M."/>
        </authorList>
    </citation>
    <scope>NUCLEOTIDE SEQUENCE [LARGE SCALE GENOMIC DNA]</scope>
    <source>
        <strain evidence="19">IB14-021</strain>
    </source>
</reference>
<dbReference type="InterPro" id="IPR005292">
    <property type="entry name" value="MRP"/>
</dbReference>
<evidence type="ECO:0000256" key="10">
    <source>
        <dbReference type="ARBA" id="ARBA00022989"/>
    </source>
</evidence>
<accession>A0ABQ0FBP2</accession>
<dbReference type="InterPro" id="IPR036640">
    <property type="entry name" value="ABC1_TM_sf"/>
</dbReference>
<dbReference type="SMART" id="SM00382">
    <property type="entry name" value="AAA"/>
    <property type="match status" value="2"/>
</dbReference>
<evidence type="ECO:0000256" key="4">
    <source>
        <dbReference type="ARBA" id="ARBA00022475"/>
    </source>
</evidence>
<comment type="similarity">
    <text evidence="2">Belongs to the ABC transporter superfamily. ABCC family. Conjugate transporter (TC 3.A.1.208) subfamily.</text>
</comment>
<dbReference type="SUPFAM" id="SSF90123">
    <property type="entry name" value="ABC transporter transmembrane region"/>
    <property type="match status" value="2"/>
</dbReference>